<dbReference type="EMBL" id="SSNY01000002">
    <property type="protein sequence ID" value="THF58967.1"/>
    <property type="molecule type" value="Genomic_DNA"/>
</dbReference>
<name>A0ABY2QBG9_9HYPH</name>
<dbReference type="Pfam" id="PF13519">
    <property type="entry name" value="VWA_2"/>
    <property type="match status" value="1"/>
</dbReference>
<evidence type="ECO:0000313" key="2">
    <source>
        <dbReference type="EMBL" id="THF58967.1"/>
    </source>
</evidence>
<evidence type="ECO:0000313" key="3">
    <source>
        <dbReference type="Proteomes" id="UP000306441"/>
    </source>
</evidence>
<dbReference type="SUPFAM" id="SSF53300">
    <property type="entry name" value="vWA-like"/>
    <property type="match status" value="1"/>
</dbReference>
<proteinExistence type="predicted"/>
<comment type="caution">
    <text evidence="2">The sequence shown here is derived from an EMBL/GenBank/DDBJ whole genome shotgun (WGS) entry which is preliminary data.</text>
</comment>
<dbReference type="SMART" id="SM00327">
    <property type="entry name" value="VWA"/>
    <property type="match status" value="1"/>
</dbReference>
<dbReference type="Gene3D" id="3.40.50.410">
    <property type="entry name" value="von Willebrand factor, type A domain"/>
    <property type="match status" value="1"/>
</dbReference>
<dbReference type="PROSITE" id="PS50234">
    <property type="entry name" value="VWFA"/>
    <property type="match status" value="1"/>
</dbReference>
<dbReference type="InterPro" id="IPR002035">
    <property type="entry name" value="VWF_A"/>
</dbReference>
<dbReference type="Proteomes" id="UP000306441">
    <property type="component" value="Unassembled WGS sequence"/>
</dbReference>
<dbReference type="InterPro" id="IPR036465">
    <property type="entry name" value="vWFA_dom_sf"/>
</dbReference>
<sequence>MTAFARCIAATILLLWTTALGFAADRVIVVLDASGSMWAQIDGKPKLEIARESLRAALQSIPADREIGFMAYGHREKGSCSDIELIVPPAAGTAGAITTAADNLKFLGKTPLTAAVKQAAEALKYTEDKATVVLITDGLETCGGDPCALGKELEAAGVDFTADVVGFGLTAEEGKQVACLADNTDGKYIQASDEAALKNALAETVAAPQPAPAPEPEPKAAEVEYNLVPKAVLKDGGEPPARIDVFFKLFKDDAQGTDGKYVDSGYYPARMHAAAGDYILRATSGGAKAEQKITLTADKTAEPVLNLNAAALYLRPRPAPDAEPDGNAQIVIDYPGGTSSANFGETKFVVPAGETKITVKLGAGEASETLQLTAGQVVDKDIIVGVGKVQANASYTAGGEKVDSGDLSWKVLKATKKIDGTRDQVTYGFGADAKFDLPAGDYVMAVDIQAVSAEQPFSVKVGELNEVNIALNAGVVAIEAPGADDFNVFEAKKDIQGERRKVTYGFGEKFQTTLAAGDYVLVTGFTTDKPDSETPFTVKAGERTELTVK</sequence>
<feature type="domain" description="VWFA" evidence="1">
    <location>
        <begin position="26"/>
        <end position="205"/>
    </location>
</feature>
<reference evidence="2 3" key="1">
    <citation type="submission" date="2019-04" db="EMBL/GenBank/DDBJ databases">
        <title>Mesorhizobium composti sp. nov., isolated from compost.</title>
        <authorList>
            <person name="Lin S.-Y."/>
            <person name="Hameed A."/>
            <person name="Hsieh Y.-T."/>
            <person name="Young C.-C."/>
        </authorList>
    </citation>
    <scope>NUCLEOTIDE SEQUENCE [LARGE SCALE GENOMIC DNA]</scope>
    <source>
        <strain evidence="2 3">CC-YTH430</strain>
    </source>
</reference>
<gene>
    <name evidence="2" type="ORF">E6C48_04780</name>
</gene>
<evidence type="ECO:0000259" key="1">
    <source>
        <dbReference type="PROSITE" id="PS50234"/>
    </source>
</evidence>
<organism evidence="2 3">
    <name type="scientific">Ollibium composti</name>
    <dbReference type="NCBI Taxonomy" id="2675109"/>
    <lineage>
        <taxon>Bacteria</taxon>
        <taxon>Pseudomonadati</taxon>
        <taxon>Pseudomonadota</taxon>
        <taxon>Alphaproteobacteria</taxon>
        <taxon>Hyphomicrobiales</taxon>
        <taxon>Phyllobacteriaceae</taxon>
        <taxon>Ollibium</taxon>
    </lineage>
</organism>
<dbReference type="RefSeq" id="WP_136354571.1">
    <property type="nucleotide sequence ID" value="NZ_SSNY01000002.1"/>
</dbReference>
<protein>
    <submittedName>
        <fullName evidence="2">VWA domain-containing protein</fullName>
    </submittedName>
</protein>
<accession>A0ABY2QBG9</accession>
<keyword evidence="3" id="KW-1185">Reference proteome</keyword>